<protein>
    <recommendedName>
        <fullName evidence="3">Ycf15</fullName>
    </recommendedName>
</protein>
<accession>A0AAV4R5X3</accession>
<name>A0AAV4R5X3_CAEEX</name>
<dbReference type="Proteomes" id="UP001054945">
    <property type="component" value="Unassembled WGS sequence"/>
</dbReference>
<gene>
    <name evidence="1" type="ORF">CEXT_587581</name>
</gene>
<proteinExistence type="predicted"/>
<keyword evidence="2" id="KW-1185">Reference proteome</keyword>
<evidence type="ECO:0008006" key="3">
    <source>
        <dbReference type="Google" id="ProtNLM"/>
    </source>
</evidence>
<dbReference type="AlphaFoldDB" id="A0AAV4R5X3"/>
<comment type="caution">
    <text evidence="1">The sequence shown here is derived from an EMBL/GenBank/DDBJ whole genome shotgun (WGS) entry which is preliminary data.</text>
</comment>
<reference evidence="1 2" key="1">
    <citation type="submission" date="2021-06" db="EMBL/GenBank/DDBJ databases">
        <title>Caerostris extrusa draft genome.</title>
        <authorList>
            <person name="Kono N."/>
            <person name="Arakawa K."/>
        </authorList>
    </citation>
    <scope>NUCLEOTIDE SEQUENCE [LARGE SCALE GENOMIC DNA]</scope>
</reference>
<evidence type="ECO:0000313" key="1">
    <source>
        <dbReference type="EMBL" id="GIY15483.1"/>
    </source>
</evidence>
<organism evidence="1 2">
    <name type="scientific">Caerostris extrusa</name>
    <name type="common">Bark spider</name>
    <name type="synonym">Caerostris bankana</name>
    <dbReference type="NCBI Taxonomy" id="172846"/>
    <lineage>
        <taxon>Eukaryota</taxon>
        <taxon>Metazoa</taxon>
        <taxon>Ecdysozoa</taxon>
        <taxon>Arthropoda</taxon>
        <taxon>Chelicerata</taxon>
        <taxon>Arachnida</taxon>
        <taxon>Araneae</taxon>
        <taxon>Araneomorphae</taxon>
        <taxon>Entelegynae</taxon>
        <taxon>Araneoidea</taxon>
        <taxon>Araneidae</taxon>
        <taxon>Caerostris</taxon>
    </lineage>
</organism>
<dbReference type="EMBL" id="BPLR01007240">
    <property type="protein sequence ID" value="GIY15483.1"/>
    <property type="molecule type" value="Genomic_DNA"/>
</dbReference>
<evidence type="ECO:0000313" key="2">
    <source>
        <dbReference type="Proteomes" id="UP001054945"/>
    </source>
</evidence>
<sequence length="82" mass="9081">MGVVLDDVKRGLLMVVMTGTRGDPLWVVGQGYILPAGHLPGRPRCSMELSSSTILLIDRPLEIVSDRRGRKSHLLIIRFKGE</sequence>